<dbReference type="PROSITE" id="PS01117">
    <property type="entry name" value="HTH_MARR_1"/>
    <property type="match status" value="1"/>
</dbReference>
<evidence type="ECO:0000313" key="5">
    <source>
        <dbReference type="EMBL" id="NVO88702.1"/>
    </source>
</evidence>
<reference evidence="5 6" key="1">
    <citation type="submission" date="2020-06" db="EMBL/GenBank/DDBJ databases">
        <title>Lactobacillus rhamnosus QC,genome.</title>
        <authorList>
            <person name="Yi H."/>
            <person name="Jin M."/>
        </authorList>
    </citation>
    <scope>NUCLEOTIDE SEQUENCE [LARGE SCALE GENOMIC DNA]</scope>
    <source>
        <strain evidence="5 6">QC</strain>
    </source>
</reference>
<feature type="domain" description="HTH marR-type" evidence="4">
    <location>
        <begin position="5"/>
        <end position="140"/>
    </location>
</feature>
<dbReference type="SMART" id="SM00347">
    <property type="entry name" value="HTH_MARR"/>
    <property type="match status" value="1"/>
</dbReference>
<dbReference type="EMBL" id="JABXWP010000012">
    <property type="protein sequence ID" value="NVO88702.1"/>
    <property type="molecule type" value="Genomic_DNA"/>
</dbReference>
<evidence type="ECO:0000256" key="1">
    <source>
        <dbReference type="ARBA" id="ARBA00023015"/>
    </source>
</evidence>
<dbReference type="InterPro" id="IPR000835">
    <property type="entry name" value="HTH_MarR-typ"/>
</dbReference>
<dbReference type="InterPro" id="IPR036390">
    <property type="entry name" value="WH_DNA-bd_sf"/>
</dbReference>
<dbReference type="InterPro" id="IPR023187">
    <property type="entry name" value="Tscrpt_reg_MarR-type_CS"/>
</dbReference>
<name>A0A7Y7QGE7_LACRH</name>
<comment type="caution">
    <text evidence="5">The sequence shown here is derived from an EMBL/GenBank/DDBJ whole genome shotgun (WGS) entry which is preliminary data.</text>
</comment>
<dbReference type="PANTHER" id="PTHR42756:SF1">
    <property type="entry name" value="TRANSCRIPTIONAL REPRESSOR OF EMRAB OPERON"/>
    <property type="match status" value="1"/>
</dbReference>
<evidence type="ECO:0000259" key="4">
    <source>
        <dbReference type="PROSITE" id="PS50995"/>
    </source>
</evidence>
<evidence type="ECO:0000313" key="6">
    <source>
        <dbReference type="Proteomes" id="UP000542889"/>
    </source>
</evidence>
<gene>
    <name evidence="5" type="ORF">HWN39_09310</name>
</gene>
<dbReference type="Pfam" id="PF01047">
    <property type="entry name" value="MarR"/>
    <property type="match status" value="1"/>
</dbReference>
<sequence length="144" mass="16267">MDSEPDELISRVNILARQIQHDLDLRLAPTRLNASNYYFILKLGSVDDMRQDTLFKKIHLNASNVTRRLAQLITLGLVTKEKAADDKRAWVISLTAEGRALVPRVSRIVAEYEAELTAKLAAADKVKLEQILDVLNKTKEDANR</sequence>
<protein>
    <submittedName>
        <fullName evidence="5">MarR family transcriptional regulator</fullName>
    </submittedName>
</protein>
<evidence type="ECO:0000256" key="3">
    <source>
        <dbReference type="ARBA" id="ARBA00023163"/>
    </source>
</evidence>
<proteinExistence type="predicted"/>
<accession>A0A7Y7QGE7</accession>
<dbReference type="PROSITE" id="PS50995">
    <property type="entry name" value="HTH_MARR_2"/>
    <property type="match status" value="1"/>
</dbReference>
<keyword evidence="2" id="KW-0238">DNA-binding</keyword>
<dbReference type="Proteomes" id="UP000542889">
    <property type="component" value="Unassembled WGS sequence"/>
</dbReference>
<organism evidence="5 6">
    <name type="scientific">Lacticaseibacillus rhamnosus</name>
    <name type="common">Lactobacillus rhamnosus</name>
    <dbReference type="NCBI Taxonomy" id="47715"/>
    <lineage>
        <taxon>Bacteria</taxon>
        <taxon>Bacillati</taxon>
        <taxon>Bacillota</taxon>
        <taxon>Bacilli</taxon>
        <taxon>Lactobacillales</taxon>
        <taxon>Lactobacillaceae</taxon>
        <taxon>Lacticaseibacillus</taxon>
    </lineage>
</organism>
<dbReference type="PANTHER" id="PTHR42756">
    <property type="entry name" value="TRANSCRIPTIONAL REGULATOR, MARR"/>
    <property type="match status" value="1"/>
</dbReference>
<dbReference type="Gene3D" id="1.10.10.10">
    <property type="entry name" value="Winged helix-like DNA-binding domain superfamily/Winged helix DNA-binding domain"/>
    <property type="match status" value="1"/>
</dbReference>
<keyword evidence="3" id="KW-0804">Transcription</keyword>
<evidence type="ECO:0000256" key="2">
    <source>
        <dbReference type="ARBA" id="ARBA00023125"/>
    </source>
</evidence>
<dbReference type="SUPFAM" id="SSF46785">
    <property type="entry name" value="Winged helix' DNA-binding domain"/>
    <property type="match status" value="1"/>
</dbReference>
<dbReference type="GO" id="GO:0003700">
    <property type="term" value="F:DNA-binding transcription factor activity"/>
    <property type="evidence" value="ECO:0007669"/>
    <property type="project" value="InterPro"/>
</dbReference>
<dbReference type="PRINTS" id="PR00598">
    <property type="entry name" value="HTHMARR"/>
</dbReference>
<dbReference type="RefSeq" id="WP_176818248.1">
    <property type="nucleotide sequence ID" value="NZ_JABXWP010000012.1"/>
</dbReference>
<keyword evidence="1" id="KW-0805">Transcription regulation</keyword>
<dbReference type="InterPro" id="IPR036388">
    <property type="entry name" value="WH-like_DNA-bd_sf"/>
</dbReference>
<dbReference type="GO" id="GO:0003677">
    <property type="term" value="F:DNA binding"/>
    <property type="evidence" value="ECO:0007669"/>
    <property type="project" value="UniProtKB-KW"/>
</dbReference>
<dbReference type="AlphaFoldDB" id="A0A7Y7QGE7"/>